<dbReference type="InterPro" id="IPR029044">
    <property type="entry name" value="Nucleotide-diphossugar_trans"/>
</dbReference>
<feature type="compositionally biased region" description="Low complexity" evidence="1">
    <location>
        <begin position="410"/>
        <end position="421"/>
    </location>
</feature>
<feature type="region of interest" description="Disordered" evidence="1">
    <location>
        <begin position="1"/>
        <end position="23"/>
    </location>
</feature>
<dbReference type="PANTHER" id="PTHR43685">
    <property type="entry name" value="GLYCOSYLTRANSFERASE"/>
    <property type="match status" value="1"/>
</dbReference>
<feature type="transmembrane region" description="Helical" evidence="2">
    <location>
        <begin position="763"/>
        <end position="781"/>
    </location>
</feature>
<sequence length="1238" mass="130357">MSVHSHTAAQHDAATAGFDPSRPPEFPRHVVTAVLVSHDGARWLPDALAGLLGQERPVQYAVAADTGSADDSAPLLTEALGDGNVLHLARRTGFGQAVEEASRTAPLLTPDELPYLKRPSGWDPVTRSWRDDAYDLPELPYGEPVQWLWLLHDDCAPEPDALAQLLRVVDNELELGRDDVAVVGPKLRGWYDRRQLLEVGVSIANSGRRWTGLDRREQDQGQHDHVRTVLSVSTAGMLVRRDVFEQLGGFDRRLPLMRDDVDLCWRAHAAGHRVLVAPDAVVRHAEAASRERRTVDCAGRTTASPHKVDKAGAVYTLLANTRTAALPWVLLRLVLGTLVRTVAYLVGKVPGQAVDEIRGLLSALLRPERIIAARRRRGPSQIDKTELRRLFPPPGATVRATVEQIAGNFSSGSDTDTSSAGRHGGAVESGPGGDDAEFLQIEQFARLKRIARKPGPVLFLVLLLVSLAACRGLLGGGALAGGALLPAPADAGDLWSRYLDAWHPVGAGGTPAAPPYLAILASLASLLLGSTGLAVTVLLVGSVPLAGFTAYFASRPLVTSRLLRAWVAVAYAFLPATTGALAGGRVGTAVLAVLLPLIARAGVAASGLASRTGARGSWRATWAYALLLTIATAFTPVVWPLALVLGLGVLVLRRGDLGAHGLRFLAQLGTPLLVLAPWSLTLLPTGFFQEAGLEYGPSAASASDLLGSSPGGPGTVHGLMLIGIVCAALAALLRSERQRAVRSAWAVALLGLVLAVLSNHSAWAGPATLVYGIALLAAAALGADGARARVAEQNFGWRQPVAALIAFASAAGPLLVAAGWMIRGADGPLERRDPAQVPAFVAEDSTGGDQARTLVLDSDSTARVRYTLVRGSGARLGDAELAAGDGRNARLDKVVANLVAGSGADQTDELGGFAVRYVLVHKGAPREITRVLDATPGLGRLSQQDGSALWRVDQEVSRATIAPAGGSGKAQPVTAGPVEIHTTIPSGADGRVLRLADTVSDGWTATLDGKPLTRTTVDGWAQGFRLPAAGVRLDVVHDDPVGHTAWLWAQGALAVVLIVLALPGRRRDVDDDLPEEQPVPAQAAAGEGRRARRLRAQAEEAATDEQPDTPPPPAQPPAAVPHQQSYDVGAAPDEPGQDWHNDPSAYANAGYGGYGTDPYQDAGQYRSTGYDQQGYPADPYQAAPYDPYAYGGPAEGTPYDPTAYQQGYDPAYDPAQQPYDPAQHPHGTGNERPDGSQQ</sequence>
<feature type="region of interest" description="Disordered" evidence="1">
    <location>
        <begin position="409"/>
        <end position="434"/>
    </location>
</feature>
<keyword evidence="3" id="KW-0808">Transferase</keyword>
<dbReference type="GO" id="GO:0016757">
    <property type="term" value="F:glycosyltransferase activity"/>
    <property type="evidence" value="ECO:0007669"/>
    <property type="project" value="UniProtKB-KW"/>
</dbReference>
<feature type="compositionally biased region" description="Low complexity" evidence="1">
    <location>
        <begin position="1076"/>
        <end position="1086"/>
    </location>
</feature>
<evidence type="ECO:0000313" key="3">
    <source>
        <dbReference type="EMBL" id="UXY36211.1"/>
    </source>
</evidence>
<dbReference type="EC" id="2.4.-.-" evidence="3"/>
<keyword evidence="2" id="KW-1133">Transmembrane helix</keyword>
<feature type="transmembrane region" description="Helical" evidence="2">
    <location>
        <begin position="457"/>
        <end position="485"/>
    </location>
</feature>
<dbReference type="Gene3D" id="3.90.550.10">
    <property type="entry name" value="Spore Coat Polysaccharide Biosynthesis Protein SpsA, Chain A"/>
    <property type="match status" value="1"/>
</dbReference>
<dbReference type="RefSeq" id="WP_263278125.1">
    <property type="nucleotide sequence ID" value="NZ_CP106795.1"/>
</dbReference>
<evidence type="ECO:0000256" key="1">
    <source>
        <dbReference type="SAM" id="MobiDB-lite"/>
    </source>
</evidence>
<feature type="transmembrane region" description="Helical" evidence="2">
    <location>
        <begin position="622"/>
        <end position="652"/>
    </location>
</feature>
<feature type="region of interest" description="Disordered" evidence="1">
    <location>
        <begin position="1069"/>
        <end position="1238"/>
    </location>
</feature>
<proteinExistence type="predicted"/>
<keyword evidence="3" id="KW-0328">Glycosyltransferase</keyword>
<keyword evidence="2" id="KW-0472">Membrane</keyword>
<dbReference type="Pfam" id="PF13641">
    <property type="entry name" value="Glyco_tranf_2_3"/>
    <property type="match status" value="1"/>
</dbReference>
<keyword evidence="2" id="KW-0812">Transmembrane</keyword>
<feature type="transmembrane region" description="Helical" evidence="2">
    <location>
        <begin position="740"/>
        <end position="757"/>
    </location>
</feature>
<keyword evidence="4" id="KW-1185">Reference proteome</keyword>
<evidence type="ECO:0000256" key="2">
    <source>
        <dbReference type="SAM" id="Phobius"/>
    </source>
</evidence>
<evidence type="ECO:0000313" key="4">
    <source>
        <dbReference type="Proteomes" id="UP001060733"/>
    </source>
</evidence>
<dbReference type="EMBL" id="CP106795">
    <property type="protein sequence ID" value="UXY36211.1"/>
    <property type="molecule type" value="Genomic_DNA"/>
</dbReference>
<accession>A0ABY6EP83</accession>
<dbReference type="InterPro" id="IPR050834">
    <property type="entry name" value="Glycosyltransf_2"/>
</dbReference>
<reference evidence="3" key="1">
    <citation type="submission" date="2022-10" db="EMBL/GenBank/DDBJ databases">
        <authorList>
            <person name="Mo P."/>
        </authorList>
    </citation>
    <scope>NUCLEOTIDE SEQUENCE</scope>
    <source>
        <strain evidence="3">HUAS 14-6</strain>
    </source>
</reference>
<dbReference type="PANTHER" id="PTHR43685:SF3">
    <property type="entry name" value="SLR2126 PROTEIN"/>
    <property type="match status" value="1"/>
</dbReference>
<feature type="compositionally biased region" description="Basic and acidic residues" evidence="1">
    <location>
        <begin position="1229"/>
        <end position="1238"/>
    </location>
</feature>
<feature type="transmembrane region" description="Helical" evidence="2">
    <location>
        <begin position="801"/>
        <end position="822"/>
    </location>
</feature>
<feature type="transmembrane region" description="Helical" evidence="2">
    <location>
        <begin position="589"/>
        <end position="610"/>
    </location>
</feature>
<dbReference type="Proteomes" id="UP001060733">
    <property type="component" value="Chromosome"/>
</dbReference>
<feature type="compositionally biased region" description="Pro residues" evidence="1">
    <location>
        <begin position="1108"/>
        <end position="1119"/>
    </location>
</feature>
<feature type="compositionally biased region" description="Low complexity" evidence="1">
    <location>
        <begin position="1172"/>
        <end position="1192"/>
    </location>
</feature>
<name>A0ABY6EP83_9ACTN</name>
<dbReference type="SUPFAM" id="SSF53448">
    <property type="entry name" value="Nucleotide-diphospho-sugar transferases"/>
    <property type="match status" value="1"/>
</dbReference>
<feature type="transmembrane region" description="Helical" evidence="2">
    <location>
        <begin position="565"/>
        <end position="582"/>
    </location>
</feature>
<organism evidence="3 4">
    <name type="scientific">Streptomyces albidocamelliae</name>
    <dbReference type="NCBI Taxonomy" id="2981135"/>
    <lineage>
        <taxon>Bacteria</taxon>
        <taxon>Bacillati</taxon>
        <taxon>Actinomycetota</taxon>
        <taxon>Actinomycetes</taxon>
        <taxon>Kitasatosporales</taxon>
        <taxon>Streptomycetaceae</taxon>
        <taxon>Streptomyces</taxon>
    </lineage>
</organism>
<protein>
    <submittedName>
        <fullName evidence="3">Glycosyltransferase</fullName>
        <ecNumber evidence="3">2.4.-.-</ecNumber>
    </submittedName>
</protein>
<gene>
    <name evidence="3" type="ORF">N8I86_16565</name>
</gene>
<feature type="transmembrane region" description="Helical" evidence="2">
    <location>
        <begin position="714"/>
        <end position="733"/>
    </location>
</feature>